<dbReference type="PANTHER" id="PTHR42924">
    <property type="entry name" value="EXONUCLEASE"/>
    <property type="match status" value="1"/>
</dbReference>
<keyword evidence="3" id="KW-1185">Reference proteome</keyword>
<feature type="domain" description="Polymerase/histidinol phosphatase N-terminal" evidence="1">
    <location>
        <begin position="4"/>
        <end position="69"/>
    </location>
</feature>
<dbReference type="EMBL" id="JBBMFS010000013">
    <property type="protein sequence ID" value="MEQ2555883.1"/>
    <property type="molecule type" value="Genomic_DNA"/>
</dbReference>
<dbReference type="InterPro" id="IPR004013">
    <property type="entry name" value="PHP_dom"/>
</dbReference>
<dbReference type="Pfam" id="PF02811">
    <property type="entry name" value="PHP"/>
    <property type="match status" value="1"/>
</dbReference>
<reference evidence="2" key="1">
    <citation type="submission" date="2024-03" db="EMBL/GenBank/DDBJ databases">
        <title>Human intestinal bacterial collection.</title>
        <authorList>
            <person name="Pauvert C."/>
            <person name="Hitch T.C.A."/>
            <person name="Clavel T."/>
        </authorList>
    </citation>
    <scope>NUCLEOTIDE SEQUENCE [LARGE SCALE GENOMIC DNA]</scope>
    <source>
        <strain evidence="2">CLA-AA-H89B</strain>
    </source>
</reference>
<proteinExistence type="predicted"/>
<gene>
    <name evidence="2" type="ORF">WMO37_12870</name>
</gene>
<evidence type="ECO:0000259" key="1">
    <source>
        <dbReference type="SMART" id="SM00481"/>
    </source>
</evidence>
<dbReference type="Gene3D" id="1.10.150.650">
    <property type="match status" value="1"/>
</dbReference>
<organism evidence="2 3">
    <name type="scientific">Lachnospira intestinalis</name>
    <dbReference type="NCBI Taxonomy" id="3133158"/>
    <lineage>
        <taxon>Bacteria</taxon>
        <taxon>Bacillati</taxon>
        <taxon>Bacillota</taxon>
        <taxon>Clostridia</taxon>
        <taxon>Lachnospirales</taxon>
        <taxon>Lachnospiraceae</taxon>
        <taxon>Lachnospira</taxon>
    </lineage>
</organism>
<dbReference type="SMART" id="SM00481">
    <property type="entry name" value="POLIIIAc"/>
    <property type="match status" value="1"/>
</dbReference>
<dbReference type="InterPro" id="IPR003141">
    <property type="entry name" value="Pol/His_phosphatase_N"/>
</dbReference>
<accession>A0ABV1H850</accession>
<dbReference type="CDD" id="cd07438">
    <property type="entry name" value="PHP_HisPPase_AMP"/>
    <property type="match status" value="1"/>
</dbReference>
<dbReference type="InterPro" id="IPR052018">
    <property type="entry name" value="PHP_domain"/>
</dbReference>
<dbReference type="Proteomes" id="UP001546774">
    <property type="component" value="Unassembled WGS sequence"/>
</dbReference>
<comment type="caution">
    <text evidence="2">The sequence shown here is derived from an EMBL/GenBank/DDBJ whole genome shotgun (WGS) entry which is preliminary data.</text>
</comment>
<dbReference type="PANTHER" id="PTHR42924:SF3">
    <property type="entry name" value="POLYMERASE_HISTIDINOL PHOSPHATASE N-TERMINAL DOMAIN-CONTAINING PROTEIN"/>
    <property type="match status" value="1"/>
</dbReference>
<evidence type="ECO:0000313" key="2">
    <source>
        <dbReference type="EMBL" id="MEQ2555883.1"/>
    </source>
</evidence>
<dbReference type="Gene3D" id="3.20.20.140">
    <property type="entry name" value="Metal-dependent hydrolases"/>
    <property type="match status" value="1"/>
</dbReference>
<dbReference type="SUPFAM" id="SSF89550">
    <property type="entry name" value="PHP domain-like"/>
    <property type="match status" value="1"/>
</dbReference>
<dbReference type="InterPro" id="IPR016195">
    <property type="entry name" value="Pol/histidinol_Pase-like"/>
</dbReference>
<sequence length="280" mass="31438">MDAIDLHVHSTFSDGTLTPSELISRAKQFHLAAMALTDHDTIEGIPEAVQAASEQNLELVPGVELSTFWDEKEIHIVGLFIDYTDKTFQKELESLRDVRRNRNIAMCEKFTQLGIPIDYSDMEKEYADAVITRAHFADYLLKKGYIKSRNEAFDRYIGSNGPCYVPRKKMPCAEAIRLIKNAGGVPILAHPVLYHLGKEPMNKLMDYLCDSGIVGLEAIYSTYTAGEEIQMKKLAGERGLILSGGSDYHGANKPHIELGIGRGHLFVPYSLLDEIKKHRR</sequence>
<evidence type="ECO:0000313" key="3">
    <source>
        <dbReference type="Proteomes" id="UP001546774"/>
    </source>
</evidence>
<protein>
    <submittedName>
        <fullName evidence="2">PHP domain-containing protein</fullName>
    </submittedName>
</protein>
<name>A0ABV1H850_9FIRM</name>